<accession>A0A9Q0EII9</accession>
<feature type="region of interest" description="Disordered" evidence="1">
    <location>
        <begin position="40"/>
        <end position="79"/>
    </location>
</feature>
<proteinExistence type="predicted"/>
<evidence type="ECO:0000313" key="2">
    <source>
        <dbReference type="EMBL" id="KAJ3606005.1"/>
    </source>
</evidence>
<evidence type="ECO:0000256" key="1">
    <source>
        <dbReference type="SAM" id="MobiDB-lite"/>
    </source>
</evidence>
<name>A0A9Q0EII9_9TELE</name>
<reference evidence="2" key="1">
    <citation type="submission" date="2022-07" db="EMBL/GenBank/DDBJ databases">
        <title>Chromosome-level genome of Muraenolepis orangiensis.</title>
        <authorList>
            <person name="Kim J."/>
        </authorList>
    </citation>
    <scope>NUCLEOTIDE SEQUENCE</scope>
    <source>
        <strain evidence="2">KU_S4_2022</strain>
        <tissue evidence="2">Muscle</tissue>
    </source>
</reference>
<keyword evidence="3" id="KW-1185">Reference proteome</keyword>
<protein>
    <submittedName>
        <fullName evidence="2">Uncharacterized protein</fullName>
    </submittedName>
</protein>
<organism evidence="2 3">
    <name type="scientific">Muraenolepis orangiensis</name>
    <name type="common">Patagonian moray cod</name>
    <dbReference type="NCBI Taxonomy" id="630683"/>
    <lineage>
        <taxon>Eukaryota</taxon>
        <taxon>Metazoa</taxon>
        <taxon>Chordata</taxon>
        <taxon>Craniata</taxon>
        <taxon>Vertebrata</taxon>
        <taxon>Euteleostomi</taxon>
        <taxon>Actinopterygii</taxon>
        <taxon>Neopterygii</taxon>
        <taxon>Teleostei</taxon>
        <taxon>Neoteleostei</taxon>
        <taxon>Acanthomorphata</taxon>
        <taxon>Zeiogadaria</taxon>
        <taxon>Gadariae</taxon>
        <taxon>Gadiformes</taxon>
        <taxon>Muraenolepidoidei</taxon>
        <taxon>Muraenolepididae</taxon>
        <taxon>Muraenolepis</taxon>
    </lineage>
</organism>
<gene>
    <name evidence="2" type="ORF">NHX12_028048</name>
</gene>
<dbReference type="AlphaFoldDB" id="A0A9Q0EII9"/>
<dbReference type="EMBL" id="JANIIK010000043">
    <property type="protein sequence ID" value="KAJ3606005.1"/>
    <property type="molecule type" value="Genomic_DNA"/>
</dbReference>
<comment type="caution">
    <text evidence="2">The sequence shown here is derived from an EMBL/GenBank/DDBJ whole genome shotgun (WGS) entry which is preliminary data.</text>
</comment>
<sequence>MAPIQATLQKKINDTVATQYHHHRNGDGFYRTFRLNHHPGARGGHTEIQAGDHYPGDGEIAAGCRRPGFTFRTTESPSD</sequence>
<evidence type="ECO:0000313" key="3">
    <source>
        <dbReference type="Proteomes" id="UP001148018"/>
    </source>
</evidence>
<dbReference type="Proteomes" id="UP001148018">
    <property type="component" value="Unassembled WGS sequence"/>
</dbReference>